<proteinExistence type="predicted"/>
<accession>A0A9Q0BSD8</accession>
<organism evidence="1 2">
    <name type="scientific">Drosophila gunungcola</name>
    <name type="common">fruit fly</name>
    <dbReference type="NCBI Taxonomy" id="103775"/>
    <lineage>
        <taxon>Eukaryota</taxon>
        <taxon>Metazoa</taxon>
        <taxon>Ecdysozoa</taxon>
        <taxon>Arthropoda</taxon>
        <taxon>Hexapoda</taxon>
        <taxon>Insecta</taxon>
        <taxon>Pterygota</taxon>
        <taxon>Neoptera</taxon>
        <taxon>Endopterygota</taxon>
        <taxon>Diptera</taxon>
        <taxon>Brachycera</taxon>
        <taxon>Muscomorpha</taxon>
        <taxon>Ephydroidea</taxon>
        <taxon>Drosophilidae</taxon>
        <taxon>Drosophila</taxon>
        <taxon>Sophophora</taxon>
    </lineage>
</organism>
<reference evidence="1" key="1">
    <citation type="journal article" date="2023" name="Genome Biol. Evol.">
        <title>Long-read-based Genome Assembly of Drosophila gunungcola Reveals Fewer Chemosensory Genes in Flower-breeding Species.</title>
        <authorList>
            <person name="Negi A."/>
            <person name="Liao B.Y."/>
            <person name="Yeh S.D."/>
        </authorList>
    </citation>
    <scope>NUCLEOTIDE SEQUENCE</scope>
    <source>
        <strain evidence="1">Sukarami</strain>
    </source>
</reference>
<evidence type="ECO:0000313" key="1">
    <source>
        <dbReference type="EMBL" id="KAI8042426.1"/>
    </source>
</evidence>
<evidence type="ECO:0000313" key="2">
    <source>
        <dbReference type="Proteomes" id="UP001059596"/>
    </source>
</evidence>
<protein>
    <submittedName>
        <fullName evidence="1">Uncharacterized protein</fullName>
    </submittedName>
</protein>
<keyword evidence="2" id="KW-1185">Reference proteome</keyword>
<sequence length="68" mass="7849">MGGPQSRNAFANVVKESRTNRVKIPKICKSTYSNAKQQETHPNSSIWIDVKLMRRREGYCLARINNKK</sequence>
<dbReference type="AlphaFoldDB" id="A0A9Q0BSD8"/>
<dbReference type="EMBL" id="JAMKOV010000002">
    <property type="protein sequence ID" value="KAI8042426.1"/>
    <property type="molecule type" value="Genomic_DNA"/>
</dbReference>
<name>A0A9Q0BSD8_9MUSC</name>
<dbReference type="Proteomes" id="UP001059596">
    <property type="component" value="Unassembled WGS sequence"/>
</dbReference>
<comment type="caution">
    <text evidence="1">The sequence shown here is derived from an EMBL/GenBank/DDBJ whole genome shotgun (WGS) entry which is preliminary data.</text>
</comment>
<gene>
    <name evidence="1" type="ORF">M5D96_003739</name>
</gene>